<comment type="caution">
    <text evidence="2">The sequence shown here is derived from an EMBL/GenBank/DDBJ whole genome shotgun (WGS) entry which is preliminary data.</text>
</comment>
<evidence type="ECO:0000313" key="3">
    <source>
        <dbReference type="Proteomes" id="UP000288805"/>
    </source>
</evidence>
<dbReference type="PANTHER" id="PTHR11439:SF484">
    <property type="entry name" value="REVERSE TRANSCRIPTASE TY1_COPIA-TYPE DOMAIN-CONTAINING PROTEIN"/>
    <property type="match status" value="1"/>
</dbReference>
<sequence>MPPRPLQVYHRRPRVVAPLPFPEALADSLPIPSASPAPALPSPHDLPIAVRKGTRSTRNPHPIYNFLSYHRLSSPYSAFVSAISSVSLPKSTMKLFPIQAGTGNVKVGPHGQVDRLKARLVAKGYTQVYGSDYGDTFSPVAKIASVRLLLSMAAMLRRSLYGLKQSPRAWFSRFSSVVQEFGMLRRKYALDILEETGMLDCKPVDTPMDPNVKLVPGQGKPLGDPGRYRRLVGKLNYLTITRPDISFPVSVVSQFLQSPCDSHWDAVIRILRYIKSTPGQGVLYENRGHTQVVGYTDADWAGSPTDRRSTSGYCVFIGGNLISWKSKKQDVVARSSAEAEYRAMALATCELIWLRHLLQELRFGKDEQMKLICDNQAALHIASNPVFHERTKHIEVDCHFIREKIASGCVATSFVNSNDQLADIFTKSLRGPRIKYICNKLGAYDVYAPA</sequence>
<organism evidence="2 3">
    <name type="scientific">Vitis vinifera</name>
    <name type="common">Grape</name>
    <dbReference type="NCBI Taxonomy" id="29760"/>
    <lineage>
        <taxon>Eukaryota</taxon>
        <taxon>Viridiplantae</taxon>
        <taxon>Streptophyta</taxon>
        <taxon>Embryophyta</taxon>
        <taxon>Tracheophyta</taxon>
        <taxon>Spermatophyta</taxon>
        <taxon>Magnoliopsida</taxon>
        <taxon>eudicotyledons</taxon>
        <taxon>Gunneridae</taxon>
        <taxon>Pentapetalae</taxon>
        <taxon>rosids</taxon>
        <taxon>Vitales</taxon>
        <taxon>Vitaceae</taxon>
        <taxon>Viteae</taxon>
        <taxon>Vitis</taxon>
    </lineage>
</organism>
<dbReference type="SUPFAM" id="SSF56672">
    <property type="entry name" value="DNA/RNA polymerases"/>
    <property type="match status" value="1"/>
</dbReference>
<dbReference type="InterPro" id="IPR013103">
    <property type="entry name" value="RVT_2"/>
</dbReference>
<protein>
    <submittedName>
        <fullName evidence="2">Retrovirus-related Pol polyprotein from transposon RE2</fullName>
    </submittedName>
</protein>
<dbReference type="AlphaFoldDB" id="A0A438JHI1"/>
<evidence type="ECO:0000313" key="2">
    <source>
        <dbReference type="EMBL" id="RVX08411.1"/>
    </source>
</evidence>
<evidence type="ECO:0000259" key="1">
    <source>
        <dbReference type="Pfam" id="PF07727"/>
    </source>
</evidence>
<dbReference type="EMBL" id="QGNW01000041">
    <property type="protein sequence ID" value="RVX08411.1"/>
    <property type="molecule type" value="Genomic_DNA"/>
</dbReference>
<gene>
    <name evidence="2" type="primary">RE2_138</name>
    <name evidence="2" type="ORF">CK203_014267</name>
</gene>
<proteinExistence type="predicted"/>
<dbReference type="Proteomes" id="UP000288805">
    <property type="component" value="Unassembled WGS sequence"/>
</dbReference>
<feature type="domain" description="Reverse transcriptase Ty1/copia-type" evidence="1">
    <location>
        <begin position="113"/>
        <end position="155"/>
    </location>
</feature>
<dbReference type="CDD" id="cd09272">
    <property type="entry name" value="RNase_HI_RT_Ty1"/>
    <property type="match status" value="1"/>
</dbReference>
<name>A0A438JHI1_VITVI</name>
<reference evidence="2 3" key="1">
    <citation type="journal article" date="2018" name="PLoS Genet.">
        <title>Population sequencing reveals clonal diversity and ancestral inbreeding in the grapevine cultivar Chardonnay.</title>
        <authorList>
            <person name="Roach M.J."/>
            <person name="Johnson D.L."/>
            <person name="Bohlmann J."/>
            <person name="van Vuuren H.J."/>
            <person name="Jones S.J."/>
            <person name="Pretorius I.S."/>
            <person name="Schmidt S.A."/>
            <person name="Borneman A.R."/>
        </authorList>
    </citation>
    <scope>NUCLEOTIDE SEQUENCE [LARGE SCALE GENOMIC DNA]</scope>
    <source>
        <strain evidence="3">cv. Chardonnay</strain>
        <tissue evidence="2">Leaf</tissue>
    </source>
</reference>
<accession>A0A438JHI1</accession>
<dbReference type="InterPro" id="IPR043502">
    <property type="entry name" value="DNA/RNA_pol_sf"/>
</dbReference>
<dbReference type="Pfam" id="PF07727">
    <property type="entry name" value="RVT_2"/>
    <property type="match status" value="1"/>
</dbReference>
<dbReference type="PANTHER" id="PTHR11439">
    <property type="entry name" value="GAG-POL-RELATED RETROTRANSPOSON"/>
    <property type="match status" value="1"/>
</dbReference>